<feature type="region of interest" description="Disordered" evidence="5">
    <location>
        <begin position="324"/>
        <end position="421"/>
    </location>
</feature>
<dbReference type="PANTHER" id="PTHR31413">
    <property type="entry name" value="AFP HOMOLOG 2"/>
    <property type="match status" value="1"/>
</dbReference>
<comment type="similarity">
    <text evidence="2 4">Belongs to the Ninja family.</text>
</comment>
<dbReference type="Proteomes" id="UP000652761">
    <property type="component" value="Unassembled WGS sequence"/>
</dbReference>
<keyword evidence="6" id="KW-0472">Membrane</keyword>
<evidence type="ECO:0000256" key="4">
    <source>
        <dbReference type="RuleBase" id="RU369029"/>
    </source>
</evidence>
<keyword evidence="6" id="KW-1133">Transmembrane helix</keyword>
<evidence type="ECO:0000256" key="2">
    <source>
        <dbReference type="ARBA" id="ARBA00006081"/>
    </source>
</evidence>
<feature type="transmembrane region" description="Helical" evidence="6">
    <location>
        <begin position="21"/>
        <end position="40"/>
    </location>
</feature>
<dbReference type="GO" id="GO:0045892">
    <property type="term" value="P:negative regulation of DNA-templated transcription"/>
    <property type="evidence" value="ECO:0007669"/>
    <property type="project" value="TreeGrafter"/>
</dbReference>
<keyword evidence="3 4" id="KW-0539">Nucleus</keyword>
<dbReference type="Pfam" id="PF16135">
    <property type="entry name" value="TDBD"/>
    <property type="match status" value="1"/>
</dbReference>
<dbReference type="PANTHER" id="PTHR31413:SF31">
    <property type="entry name" value="NINJA-FAMILY PROTEIN AFP3"/>
    <property type="match status" value="1"/>
</dbReference>
<feature type="region of interest" description="Disordered" evidence="5">
    <location>
        <begin position="245"/>
        <end position="298"/>
    </location>
</feature>
<accession>A0A843TKD7</accession>
<organism evidence="9 10">
    <name type="scientific">Colocasia esculenta</name>
    <name type="common">Wild taro</name>
    <name type="synonym">Arum esculentum</name>
    <dbReference type="NCBI Taxonomy" id="4460"/>
    <lineage>
        <taxon>Eukaryota</taxon>
        <taxon>Viridiplantae</taxon>
        <taxon>Streptophyta</taxon>
        <taxon>Embryophyta</taxon>
        <taxon>Tracheophyta</taxon>
        <taxon>Spermatophyta</taxon>
        <taxon>Magnoliopsida</taxon>
        <taxon>Liliopsida</taxon>
        <taxon>Araceae</taxon>
        <taxon>Aroideae</taxon>
        <taxon>Colocasieae</taxon>
        <taxon>Colocasia</taxon>
    </lineage>
</organism>
<comment type="function">
    <text evidence="4">Acts as a negative regulator of abscisic acid (ABA) response.</text>
</comment>
<dbReference type="InterPro" id="IPR012463">
    <property type="entry name" value="Ninja_motif"/>
</dbReference>
<dbReference type="OrthoDB" id="667358at2759"/>
<evidence type="ECO:0000259" key="8">
    <source>
        <dbReference type="Pfam" id="PF16135"/>
    </source>
</evidence>
<feature type="compositionally biased region" description="Basic and acidic residues" evidence="5">
    <location>
        <begin position="284"/>
        <end position="296"/>
    </location>
</feature>
<dbReference type="InterPro" id="IPR031307">
    <property type="entry name" value="Ninja_fam"/>
</dbReference>
<dbReference type="AlphaFoldDB" id="A0A843TKD7"/>
<comment type="subcellular location">
    <subcellularLocation>
        <location evidence="1 4">Nucleus</location>
    </subcellularLocation>
</comment>
<evidence type="ECO:0000313" key="9">
    <source>
        <dbReference type="EMBL" id="MQL72892.1"/>
    </source>
</evidence>
<evidence type="ECO:0000256" key="5">
    <source>
        <dbReference type="SAM" id="MobiDB-lite"/>
    </source>
</evidence>
<protein>
    <recommendedName>
        <fullName evidence="4">Ninja-family protein</fullName>
    </recommendedName>
    <alternativeName>
        <fullName evidence="4">ABI-binding protein</fullName>
    </alternativeName>
</protein>
<dbReference type="GO" id="GO:0007165">
    <property type="term" value="P:signal transduction"/>
    <property type="evidence" value="ECO:0007669"/>
    <property type="project" value="InterPro"/>
</dbReference>
<evidence type="ECO:0000256" key="3">
    <source>
        <dbReference type="ARBA" id="ARBA00023242"/>
    </source>
</evidence>
<dbReference type="EMBL" id="NMUH01000146">
    <property type="protein sequence ID" value="MQL72892.1"/>
    <property type="molecule type" value="Genomic_DNA"/>
</dbReference>
<feature type="compositionally biased region" description="Basic and acidic residues" evidence="5">
    <location>
        <begin position="259"/>
        <end position="273"/>
    </location>
</feature>
<comment type="caution">
    <text evidence="9">The sequence shown here is derived from an EMBL/GenBank/DDBJ whole genome shotgun (WGS) entry which is preliminary data.</text>
</comment>
<feature type="domain" description="Ethylene-responsive binding factor-associated repression" evidence="7">
    <location>
        <begin position="165"/>
        <end position="200"/>
    </location>
</feature>
<feature type="compositionally biased region" description="Polar residues" evidence="5">
    <location>
        <begin position="385"/>
        <end position="398"/>
    </location>
</feature>
<evidence type="ECO:0000256" key="1">
    <source>
        <dbReference type="ARBA" id="ARBA00004123"/>
    </source>
</evidence>
<keyword evidence="10" id="KW-1185">Reference proteome</keyword>
<name>A0A843TKD7_COLES</name>
<proteinExistence type="inferred from homology"/>
<reference evidence="9" key="1">
    <citation type="submission" date="2017-07" db="EMBL/GenBank/DDBJ databases">
        <title>Taro Niue Genome Assembly and Annotation.</title>
        <authorList>
            <person name="Atibalentja N."/>
            <person name="Keating K."/>
            <person name="Fields C.J."/>
        </authorList>
    </citation>
    <scope>NUCLEOTIDE SEQUENCE</scope>
    <source>
        <strain evidence="9">Niue_2</strain>
        <tissue evidence="9">Leaf</tissue>
    </source>
</reference>
<dbReference type="InterPro" id="IPR032310">
    <property type="entry name" value="NLS_NINJA_AFP-like"/>
</dbReference>
<gene>
    <name evidence="9" type="ORF">Taro_005266</name>
</gene>
<evidence type="ECO:0000313" key="10">
    <source>
        <dbReference type="Proteomes" id="UP000652761"/>
    </source>
</evidence>
<dbReference type="Pfam" id="PF16136">
    <property type="entry name" value="NLS_NINJA_AFP"/>
    <property type="match status" value="1"/>
</dbReference>
<dbReference type="InterPro" id="IPR032308">
    <property type="entry name" value="TDBD"/>
</dbReference>
<evidence type="ECO:0000256" key="6">
    <source>
        <dbReference type="SAM" id="Phobius"/>
    </source>
</evidence>
<feature type="domain" description="Tify" evidence="8">
    <location>
        <begin position="459"/>
        <end position="492"/>
    </location>
</feature>
<evidence type="ECO:0000259" key="7">
    <source>
        <dbReference type="Pfam" id="PF07897"/>
    </source>
</evidence>
<feature type="compositionally biased region" description="Low complexity" evidence="5">
    <location>
        <begin position="328"/>
        <end position="341"/>
    </location>
</feature>
<sequence>MPNEQGRKREENRGKLPPRRLVSAALFPSYGGSAGFFYSAGKLLIGKFAFWVLGFARIDLETSVSEERWGKVVVGAGFLFGSGRGFVGFHGGNLGVGEDPGGPGWISGESAGWSGVGEMAEAREGKAGRPASPRVHSYARDLLRRFSGSFCPEDLGVGESAATEEDSAEIELSLGLSLGGCFGVDAVQRRGLVRSSSVASLPFLQREEQDPPSIPVLARTCSLPVEAEEEQRKRKELQSLRRLEAKRKRSEKRNGARWGCRDRAGAPAEEGRGDGMQLDGDVGAGKEEKAEGERFRAACPPAPNGAVAARAAARAAEGMKGFAPVTQGSAGSPGSSSSGVSDFDNRPPIRQGSGVAGALGNGAEPSPSVFQPLPNHTDSKAAVSPMSSSLARQPSYTQMEVEDSSVKPVAAAASAPRGGANGLRNMMEEMPCVSTTGSGPGGRKVEGFLYRYRKGEEVRIVCVCHGRFFTPAEFVKHAGGGDVAHPLRHIVVNPNPSSLL</sequence>
<dbReference type="Pfam" id="PF07897">
    <property type="entry name" value="EAR"/>
    <property type="match status" value="1"/>
</dbReference>
<keyword evidence="6" id="KW-0812">Transmembrane</keyword>
<dbReference type="GO" id="GO:0005634">
    <property type="term" value="C:nucleus"/>
    <property type="evidence" value="ECO:0007669"/>
    <property type="project" value="UniProtKB-SubCell"/>
</dbReference>